<evidence type="ECO:0000313" key="4">
    <source>
        <dbReference type="Proteomes" id="UP000017836"/>
    </source>
</evidence>
<dbReference type="InterPro" id="IPR000573">
    <property type="entry name" value="AconitaseA/IPMdHydase_ssu_swvl"/>
</dbReference>
<dbReference type="Gramene" id="ERN03249">
    <property type="protein sequence ID" value="ERN03249"/>
    <property type="gene ID" value="AMTR_s00003p00192160"/>
</dbReference>
<evidence type="ECO:0000256" key="1">
    <source>
        <dbReference type="ARBA" id="ARBA00023239"/>
    </source>
</evidence>
<evidence type="ECO:0000313" key="3">
    <source>
        <dbReference type="EMBL" id="ERN03249.1"/>
    </source>
</evidence>
<dbReference type="Pfam" id="PF00694">
    <property type="entry name" value="Aconitase_C"/>
    <property type="match status" value="1"/>
</dbReference>
<dbReference type="PANTHER" id="PTHR43345:SF2">
    <property type="entry name" value="3-ISOPROPYLMALATE DEHYDRATASE SMALL SUBUNIT 1"/>
    <property type="match status" value="1"/>
</dbReference>
<dbReference type="HOGENOM" id="CLU_2375586_0_0_1"/>
<dbReference type="GO" id="GO:0003861">
    <property type="term" value="F:3-isopropylmalate dehydratase activity"/>
    <property type="evidence" value="ECO:0000318"/>
    <property type="project" value="GO_Central"/>
</dbReference>
<dbReference type="InterPro" id="IPR015928">
    <property type="entry name" value="Aconitase/3IPM_dehydase_swvl"/>
</dbReference>
<dbReference type="STRING" id="13333.W1P6G3"/>
<dbReference type="EMBL" id="KI394358">
    <property type="protein sequence ID" value="ERN03249.1"/>
    <property type="molecule type" value="Genomic_DNA"/>
</dbReference>
<proteinExistence type="predicted"/>
<keyword evidence="1" id="KW-0456">Lyase</keyword>
<evidence type="ECO:0000259" key="2">
    <source>
        <dbReference type="Pfam" id="PF00694"/>
    </source>
</evidence>
<protein>
    <recommendedName>
        <fullName evidence="2">Aconitase A/isopropylmalate dehydratase small subunit swivel domain-containing protein</fullName>
    </recommendedName>
</protein>
<dbReference type="PANTHER" id="PTHR43345">
    <property type="entry name" value="3-ISOPROPYLMALATE DEHYDRATASE SMALL SUBUNIT 2-RELATED-RELATED"/>
    <property type="match status" value="1"/>
</dbReference>
<dbReference type="GO" id="GO:0009570">
    <property type="term" value="C:chloroplast stroma"/>
    <property type="evidence" value="ECO:0000318"/>
    <property type="project" value="GO_Central"/>
</dbReference>
<sequence length="95" mass="10555">MDQIIPVKYLTLVPSNPKKCGSSREHAPAALGALGVKAVVAESYARIFFRNSVATGEIYPLESAEGRLCNECKTRDLLTVEMEKERDQPHHWEGV</sequence>
<dbReference type="Gene3D" id="3.20.19.10">
    <property type="entry name" value="Aconitase, domain 4"/>
    <property type="match status" value="1"/>
</dbReference>
<keyword evidence="4" id="KW-1185">Reference proteome</keyword>
<gene>
    <name evidence="3" type="ORF">AMTR_s00003p00192160</name>
</gene>
<dbReference type="Proteomes" id="UP000017836">
    <property type="component" value="Unassembled WGS sequence"/>
</dbReference>
<feature type="domain" description="Aconitase A/isopropylmalate dehydratase small subunit swivel" evidence="2">
    <location>
        <begin position="20"/>
        <end position="62"/>
    </location>
</feature>
<accession>W1P6G3</accession>
<dbReference type="AlphaFoldDB" id="W1P6G3"/>
<dbReference type="eggNOG" id="KOG0454">
    <property type="taxonomic scope" value="Eukaryota"/>
</dbReference>
<dbReference type="SUPFAM" id="SSF52016">
    <property type="entry name" value="LeuD/IlvD-like"/>
    <property type="match status" value="1"/>
</dbReference>
<reference evidence="4" key="1">
    <citation type="journal article" date="2013" name="Science">
        <title>The Amborella genome and the evolution of flowering plants.</title>
        <authorList>
            <consortium name="Amborella Genome Project"/>
        </authorList>
    </citation>
    <scope>NUCLEOTIDE SEQUENCE [LARGE SCALE GENOMIC DNA]</scope>
</reference>
<name>W1P6G3_AMBTC</name>
<dbReference type="InterPro" id="IPR050075">
    <property type="entry name" value="LeuD"/>
</dbReference>
<dbReference type="GO" id="GO:0009098">
    <property type="term" value="P:L-leucine biosynthetic process"/>
    <property type="evidence" value="ECO:0000318"/>
    <property type="project" value="GO_Central"/>
</dbReference>
<organism evidence="3 4">
    <name type="scientific">Amborella trichopoda</name>
    <dbReference type="NCBI Taxonomy" id="13333"/>
    <lineage>
        <taxon>Eukaryota</taxon>
        <taxon>Viridiplantae</taxon>
        <taxon>Streptophyta</taxon>
        <taxon>Embryophyta</taxon>
        <taxon>Tracheophyta</taxon>
        <taxon>Spermatophyta</taxon>
        <taxon>Magnoliopsida</taxon>
        <taxon>Amborellales</taxon>
        <taxon>Amborellaceae</taxon>
        <taxon>Amborella</taxon>
    </lineage>
</organism>